<feature type="domain" description="VWFA" evidence="1">
    <location>
        <begin position="76"/>
        <end position="261"/>
    </location>
</feature>
<proteinExistence type="predicted"/>
<dbReference type="OMA" id="IVKTHKQ"/>
<protein>
    <recommendedName>
        <fullName evidence="1">VWFA domain-containing protein</fullName>
    </recommendedName>
</protein>
<accession>A0A8S1RY70</accession>
<sequence>MISFNKHYINLAQTNFGIQQKYLQNIPDDETPQQIIQQYDLKKPVDVKYGYKDNYCLLFEIHQNLPYQPDLKIGVDLIYLIDINQTLNDETLEKIKQALKYLISYLTEQDRLCIITYNNKADKLFPLIPLNEKNKQIIFQKLEQITIQKGNSNILNALLVANLCLKLRQFKNQVTSITIISQDVKIQENTYDFKEIFENKLVFKLKTFLLLSNNQNESPKRKNKPGNTNYGNIQIVKSVDQLTSLLCYQATKLQQSFINNLLIIVKTHKQCPIQLSEQEGGKFQYVNPYEIRISKNLISFGYNKVHLISLQTSSITEANQISEIEVSFQHTTSNHQQKYSIPIYAQKSNGIIDSSVMVDKYRLKSRSQMNEAILYYDPYRIQDSTQILKNFLYEVTNLPDDIKQQLSVETKQFDDALQKQLQNPFQQIQNPFVAIDDLKKKQRLKPFDNH</sequence>
<evidence type="ECO:0000313" key="3">
    <source>
        <dbReference type="Proteomes" id="UP000683925"/>
    </source>
</evidence>
<dbReference type="Proteomes" id="UP000683925">
    <property type="component" value="Unassembled WGS sequence"/>
</dbReference>
<gene>
    <name evidence="2" type="ORF">POCTA_138.1.T0030199</name>
</gene>
<comment type="caution">
    <text evidence="2">The sequence shown here is derived from an EMBL/GenBank/DDBJ whole genome shotgun (WGS) entry which is preliminary data.</text>
</comment>
<dbReference type="EMBL" id="CAJJDP010000001">
    <property type="protein sequence ID" value="CAD8131975.1"/>
    <property type="molecule type" value="Genomic_DNA"/>
</dbReference>
<evidence type="ECO:0000259" key="1">
    <source>
        <dbReference type="PROSITE" id="PS50234"/>
    </source>
</evidence>
<dbReference type="PROSITE" id="PS50234">
    <property type="entry name" value="VWFA"/>
    <property type="match status" value="1"/>
</dbReference>
<evidence type="ECO:0000313" key="2">
    <source>
        <dbReference type="EMBL" id="CAD8131975.1"/>
    </source>
</evidence>
<dbReference type="Pfam" id="PF13519">
    <property type="entry name" value="VWA_2"/>
    <property type="match status" value="1"/>
</dbReference>
<organism evidence="2 3">
    <name type="scientific">Paramecium octaurelia</name>
    <dbReference type="NCBI Taxonomy" id="43137"/>
    <lineage>
        <taxon>Eukaryota</taxon>
        <taxon>Sar</taxon>
        <taxon>Alveolata</taxon>
        <taxon>Ciliophora</taxon>
        <taxon>Intramacronucleata</taxon>
        <taxon>Oligohymenophorea</taxon>
        <taxon>Peniculida</taxon>
        <taxon>Parameciidae</taxon>
        <taxon>Paramecium</taxon>
    </lineage>
</organism>
<reference evidence="2" key="1">
    <citation type="submission" date="2021-01" db="EMBL/GenBank/DDBJ databases">
        <authorList>
            <consortium name="Genoscope - CEA"/>
            <person name="William W."/>
        </authorList>
    </citation>
    <scope>NUCLEOTIDE SEQUENCE</scope>
</reference>
<keyword evidence="3" id="KW-1185">Reference proteome</keyword>
<name>A0A8S1RY70_PAROT</name>
<dbReference type="OrthoDB" id="687730at2759"/>
<dbReference type="AlphaFoldDB" id="A0A8S1RY70"/>
<dbReference type="InterPro" id="IPR002035">
    <property type="entry name" value="VWF_A"/>
</dbReference>